<dbReference type="RefSeq" id="WP_380071662.1">
    <property type="nucleotide sequence ID" value="NZ_JBHRTO010000001.1"/>
</dbReference>
<proteinExistence type="inferred from homology"/>
<evidence type="ECO:0000256" key="2">
    <source>
        <dbReference type="ARBA" id="ARBA00004377"/>
    </source>
</evidence>
<dbReference type="InterPro" id="IPR007078">
    <property type="entry name" value="Haem_export_protD_CcmD"/>
</dbReference>
<keyword evidence="14" id="KW-1185">Reference proteome</keyword>
<dbReference type="Pfam" id="PF04995">
    <property type="entry name" value="CcmD"/>
    <property type="match status" value="1"/>
</dbReference>
<evidence type="ECO:0000256" key="12">
    <source>
        <dbReference type="RuleBase" id="RU363101"/>
    </source>
</evidence>
<reference evidence="14" key="1">
    <citation type="journal article" date="2019" name="Int. J. Syst. Evol. Microbiol.">
        <title>The Global Catalogue of Microorganisms (GCM) 10K type strain sequencing project: providing services to taxonomists for standard genome sequencing and annotation.</title>
        <authorList>
            <consortium name="The Broad Institute Genomics Platform"/>
            <consortium name="The Broad Institute Genome Sequencing Center for Infectious Disease"/>
            <person name="Wu L."/>
            <person name="Ma J."/>
        </authorList>
    </citation>
    <scope>NUCLEOTIDE SEQUENCE [LARGE SCALE GENOMIC DNA]</scope>
    <source>
        <strain evidence="14">KCTC 52039</strain>
    </source>
</reference>
<evidence type="ECO:0000256" key="6">
    <source>
        <dbReference type="ARBA" id="ARBA00022475"/>
    </source>
</evidence>
<evidence type="ECO:0000313" key="14">
    <source>
        <dbReference type="Proteomes" id="UP001595547"/>
    </source>
</evidence>
<keyword evidence="7 12" id="KW-0997">Cell inner membrane</keyword>
<protein>
    <recommendedName>
        <fullName evidence="4 12">Heme exporter protein D</fullName>
    </recommendedName>
</protein>
<dbReference type="NCBIfam" id="TIGR03141">
    <property type="entry name" value="cytochro_ccmD"/>
    <property type="match status" value="1"/>
</dbReference>
<sequence length="59" mass="6139">MIDLGKYAGAVIGSYAASVALIVVLVALSIWKSARVKRALAEVEARAARPVQVQSGGEK</sequence>
<evidence type="ECO:0000256" key="9">
    <source>
        <dbReference type="ARBA" id="ARBA00022748"/>
    </source>
</evidence>
<keyword evidence="6 12" id="KW-1003">Cell membrane</keyword>
<evidence type="ECO:0000256" key="5">
    <source>
        <dbReference type="ARBA" id="ARBA00022448"/>
    </source>
</evidence>
<keyword evidence="10 12" id="KW-1133">Transmembrane helix</keyword>
<keyword evidence="9 12" id="KW-0201">Cytochrome c-type biogenesis</keyword>
<keyword evidence="8 12" id="KW-0812">Transmembrane</keyword>
<feature type="transmembrane region" description="Helical" evidence="12">
    <location>
        <begin position="12"/>
        <end position="31"/>
    </location>
</feature>
<evidence type="ECO:0000256" key="1">
    <source>
        <dbReference type="ARBA" id="ARBA00002442"/>
    </source>
</evidence>
<dbReference type="EMBL" id="JBHRTO010000001">
    <property type="protein sequence ID" value="MFC3180035.1"/>
    <property type="molecule type" value="Genomic_DNA"/>
</dbReference>
<evidence type="ECO:0000256" key="11">
    <source>
        <dbReference type="ARBA" id="ARBA00023136"/>
    </source>
</evidence>
<evidence type="ECO:0000256" key="3">
    <source>
        <dbReference type="ARBA" id="ARBA00008741"/>
    </source>
</evidence>
<comment type="subcellular location">
    <subcellularLocation>
        <location evidence="2 12">Cell inner membrane</location>
        <topology evidence="2 12">Single-pass membrane protein</topology>
    </subcellularLocation>
</comment>
<dbReference type="Proteomes" id="UP001595547">
    <property type="component" value="Unassembled WGS sequence"/>
</dbReference>
<evidence type="ECO:0000256" key="7">
    <source>
        <dbReference type="ARBA" id="ARBA00022519"/>
    </source>
</evidence>
<evidence type="ECO:0000256" key="4">
    <source>
        <dbReference type="ARBA" id="ARBA00016461"/>
    </source>
</evidence>
<gene>
    <name evidence="13" type="primary">ccmD</name>
    <name evidence="13" type="ORF">ACFOGH_03445</name>
</gene>
<name>A0ABV7IU48_9RHOB</name>
<comment type="caution">
    <text evidence="13">The sequence shown here is derived from an EMBL/GenBank/DDBJ whole genome shotgun (WGS) entry which is preliminary data.</text>
</comment>
<comment type="similarity">
    <text evidence="3 12">Belongs to the CcmD/CycX/HelD family.</text>
</comment>
<keyword evidence="5 12" id="KW-0813">Transport</keyword>
<evidence type="ECO:0000313" key="13">
    <source>
        <dbReference type="EMBL" id="MFC3180035.1"/>
    </source>
</evidence>
<evidence type="ECO:0000256" key="10">
    <source>
        <dbReference type="ARBA" id="ARBA00022989"/>
    </source>
</evidence>
<comment type="function">
    <text evidence="1 12">Required for the export of heme to the periplasm for the biogenesis of c-type cytochromes.</text>
</comment>
<evidence type="ECO:0000256" key="8">
    <source>
        <dbReference type="ARBA" id="ARBA00022692"/>
    </source>
</evidence>
<accession>A0ABV7IU48</accession>
<organism evidence="13 14">
    <name type="scientific">Cypionkella sinensis</name>
    <dbReference type="NCBI Taxonomy" id="1756043"/>
    <lineage>
        <taxon>Bacteria</taxon>
        <taxon>Pseudomonadati</taxon>
        <taxon>Pseudomonadota</taxon>
        <taxon>Alphaproteobacteria</taxon>
        <taxon>Rhodobacterales</taxon>
        <taxon>Paracoccaceae</taxon>
        <taxon>Cypionkella</taxon>
    </lineage>
</organism>
<keyword evidence="11 12" id="KW-0472">Membrane</keyword>